<keyword evidence="3" id="KW-0493">Microtubule</keyword>
<keyword evidence="3" id="KW-0206">Cytoskeleton</keyword>
<keyword evidence="5" id="KW-1185">Reference proteome</keyword>
<protein>
    <recommendedName>
        <fullName evidence="3">Tubulin-specific chaperone A</fullName>
    </recommendedName>
</protein>
<dbReference type="AlphaFoldDB" id="A0AAD4LAA2"/>
<dbReference type="GO" id="GO:0007021">
    <property type="term" value="P:tubulin complex assembly"/>
    <property type="evidence" value="ECO:0007669"/>
    <property type="project" value="UniProtKB-UniRule"/>
</dbReference>
<comment type="subcellular location">
    <subcellularLocation>
        <location evidence="3">Cytoplasm</location>
        <location evidence="3">Cytoskeleton</location>
    </subcellularLocation>
</comment>
<dbReference type="InterPro" id="IPR036126">
    <property type="entry name" value="TBCA_sf"/>
</dbReference>
<comment type="caution">
    <text evidence="4">The sequence shown here is derived from an EMBL/GenBank/DDBJ whole genome shotgun (WGS) entry which is preliminary data.</text>
</comment>
<evidence type="ECO:0000256" key="1">
    <source>
        <dbReference type="ARBA" id="ARBA00006806"/>
    </source>
</evidence>
<organism evidence="4 5">
    <name type="scientific">Lactarius akahatsu</name>
    <dbReference type="NCBI Taxonomy" id="416441"/>
    <lineage>
        <taxon>Eukaryota</taxon>
        <taxon>Fungi</taxon>
        <taxon>Dikarya</taxon>
        <taxon>Basidiomycota</taxon>
        <taxon>Agaricomycotina</taxon>
        <taxon>Agaricomycetes</taxon>
        <taxon>Russulales</taxon>
        <taxon>Russulaceae</taxon>
        <taxon>Lactarius</taxon>
    </lineage>
</organism>
<dbReference type="PANTHER" id="PTHR21500:SF0">
    <property type="entry name" value="TUBULIN-SPECIFIC CHAPERONE A"/>
    <property type="match status" value="1"/>
</dbReference>
<dbReference type="SUPFAM" id="SSF46988">
    <property type="entry name" value="Tubulin chaperone cofactor A"/>
    <property type="match status" value="1"/>
</dbReference>
<dbReference type="Proteomes" id="UP001201163">
    <property type="component" value="Unassembled WGS sequence"/>
</dbReference>
<dbReference type="GO" id="GO:0048487">
    <property type="term" value="F:beta-tubulin binding"/>
    <property type="evidence" value="ECO:0007669"/>
    <property type="project" value="InterPro"/>
</dbReference>
<comment type="subunit">
    <text evidence="3">Supercomplex made of cofactors A to E. Cofactors A and D function by capturing and stabilizing tubulin in a quasi-native conformation. Cofactor E binds to the cofactor D-tubulin complex; interaction with cofactor C then causes the release of tubulin polypeptides that are committed to the native state.</text>
</comment>
<evidence type="ECO:0000313" key="4">
    <source>
        <dbReference type="EMBL" id="KAH8986444.1"/>
    </source>
</evidence>
<keyword evidence="3" id="KW-0963">Cytoplasm</keyword>
<proteinExistence type="inferred from homology"/>
<dbReference type="GO" id="GO:0007023">
    <property type="term" value="P:post-chaperonin tubulin folding pathway"/>
    <property type="evidence" value="ECO:0007669"/>
    <property type="project" value="UniProtKB-UniRule"/>
</dbReference>
<accession>A0AAD4LAA2</accession>
<comment type="similarity">
    <text evidence="1 3">Belongs to the TBCA family.</text>
</comment>
<name>A0AAD4LAA2_9AGAM</name>
<dbReference type="PANTHER" id="PTHR21500">
    <property type="entry name" value="TUBULIN-SPECIFIC CHAPERONE A"/>
    <property type="match status" value="1"/>
</dbReference>
<dbReference type="Pfam" id="PF02970">
    <property type="entry name" value="TBCA"/>
    <property type="match status" value="1"/>
</dbReference>
<dbReference type="InterPro" id="IPR004226">
    <property type="entry name" value="TBCA"/>
</dbReference>
<gene>
    <name evidence="4" type="ORF">EDB92DRAFT_1879056</name>
</gene>
<dbReference type="EMBL" id="JAKELL010000054">
    <property type="protein sequence ID" value="KAH8986444.1"/>
    <property type="molecule type" value="Genomic_DNA"/>
</dbReference>
<evidence type="ECO:0000313" key="5">
    <source>
        <dbReference type="Proteomes" id="UP001201163"/>
    </source>
</evidence>
<dbReference type="GO" id="GO:0005874">
    <property type="term" value="C:microtubule"/>
    <property type="evidence" value="ECO:0007669"/>
    <property type="project" value="UniProtKB-KW"/>
</dbReference>
<reference evidence="4" key="1">
    <citation type="submission" date="2022-01" db="EMBL/GenBank/DDBJ databases">
        <title>Comparative genomics reveals a dynamic genome evolution in the ectomycorrhizal milk-cap (Lactarius) mushrooms.</title>
        <authorList>
            <consortium name="DOE Joint Genome Institute"/>
            <person name="Lebreton A."/>
            <person name="Tang N."/>
            <person name="Kuo A."/>
            <person name="LaButti K."/>
            <person name="Drula E."/>
            <person name="Barry K."/>
            <person name="Clum A."/>
            <person name="Lipzen A."/>
            <person name="Mousain D."/>
            <person name="Ng V."/>
            <person name="Wang R."/>
            <person name="Wang X."/>
            <person name="Dai Y."/>
            <person name="Henrissat B."/>
            <person name="Grigoriev I.V."/>
            <person name="Guerin-Laguette A."/>
            <person name="Yu F."/>
            <person name="Martin F.M."/>
        </authorList>
    </citation>
    <scope>NUCLEOTIDE SEQUENCE</scope>
    <source>
        <strain evidence="4">QP</strain>
    </source>
</reference>
<dbReference type="Gene3D" id="1.20.58.90">
    <property type="match status" value="1"/>
</dbReference>
<keyword evidence="2 3" id="KW-0143">Chaperone</keyword>
<evidence type="ECO:0000256" key="3">
    <source>
        <dbReference type="RuleBase" id="RU364030"/>
    </source>
</evidence>
<evidence type="ECO:0000256" key="2">
    <source>
        <dbReference type="ARBA" id="ARBA00023186"/>
    </source>
</evidence>
<dbReference type="GO" id="GO:0005829">
    <property type="term" value="C:cytosol"/>
    <property type="evidence" value="ECO:0007669"/>
    <property type="project" value="TreeGrafter"/>
</dbReference>
<sequence>MSSAEATRKQLKIKSGVVKRYHKELALYNAEVVEHKKKLESVTAADVGSGDSKESWDVRNAKSLIRESENMVRDTATRLEGAAHELGDLVKLAKGNAELDKDTELRNAEEVLAAATSA</sequence>